<dbReference type="SUPFAM" id="SSF46785">
    <property type="entry name" value="Winged helix' DNA-binding domain"/>
    <property type="match status" value="1"/>
</dbReference>
<sequence>MKAGKTTKTGSMAGGMADGMAGGDARQTDTAPAVKPKADPRESSLFVGSTEKTFQILHAFDGPHRQMPLSEIAKAAGLDRSAAQRLVYTLETLGYLRRVHGTRNYALSPKLLQFSYNYLRANELIEKASPYLLDISRSVGETANLQELDGHEIVFVARFPGRHLVNIDIMVGSRLPAYFTASGTAILSRLSEEEREEILARTDLRPLTPFTVNDPDRLRARVREAAEKGYAVVTNETVMGDISVAAAITDEYGHAVAGLNISVPTTRWTPESAEQELARHVQVAATSISVNKFAGYSR</sequence>
<dbReference type="PROSITE" id="PS51077">
    <property type="entry name" value="HTH_ICLR"/>
    <property type="match status" value="1"/>
</dbReference>
<keyword evidence="2" id="KW-0238">DNA-binding</keyword>
<dbReference type="RefSeq" id="WP_196813255.1">
    <property type="nucleotide sequence ID" value="NZ_JAMZIJ010000011.1"/>
</dbReference>
<dbReference type="Pfam" id="PF01614">
    <property type="entry name" value="IclR_C"/>
    <property type="match status" value="1"/>
</dbReference>
<evidence type="ECO:0000256" key="1">
    <source>
        <dbReference type="ARBA" id="ARBA00023015"/>
    </source>
</evidence>
<dbReference type="InterPro" id="IPR014757">
    <property type="entry name" value="Tscrpt_reg_IclR_C"/>
</dbReference>
<evidence type="ECO:0000256" key="4">
    <source>
        <dbReference type="SAM" id="MobiDB-lite"/>
    </source>
</evidence>
<dbReference type="PANTHER" id="PTHR30136">
    <property type="entry name" value="HELIX-TURN-HELIX TRANSCRIPTIONAL REGULATOR, ICLR FAMILY"/>
    <property type="match status" value="1"/>
</dbReference>
<dbReference type="InterPro" id="IPR029016">
    <property type="entry name" value="GAF-like_dom_sf"/>
</dbReference>
<organism evidence="7 8">
    <name type="scientific">Azospirillum brasilense</name>
    <dbReference type="NCBI Taxonomy" id="192"/>
    <lineage>
        <taxon>Bacteria</taxon>
        <taxon>Pseudomonadati</taxon>
        <taxon>Pseudomonadota</taxon>
        <taxon>Alphaproteobacteria</taxon>
        <taxon>Rhodospirillales</taxon>
        <taxon>Azospirillaceae</taxon>
        <taxon>Azospirillum</taxon>
    </lineage>
</organism>
<accession>A0ABU4P135</accession>
<evidence type="ECO:0000259" key="6">
    <source>
        <dbReference type="PROSITE" id="PS51078"/>
    </source>
</evidence>
<proteinExistence type="predicted"/>
<protein>
    <submittedName>
        <fullName evidence="7">IclR family transcriptional regulator C-terminal domain-containing protein</fullName>
    </submittedName>
</protein>
<gene>
    <name evidence="7" type="ORF">SIM66_02030</name>
</gene>
<dbReference type="InterPro" id="IPR005471">
    <property type="entry name" value="Tscrpt_reg_IclR_N"/>
</dbReference>
<dbReference type="InterPro" id="IPR050707">
    <property type="entry name" value="HTH_MetabolicPath_Reg"/>
</dbReference>
<dbReference type="EMBL" id="JAWXYC010000001">
    <property type="protein sequence ID" value="MDX5949990.1"/>
    <property type="molecule type" value="Genomic_DNA"/>
</dbReference>
<feature type="region of interest" description="Disordered" evidence="4">
    <location>
        <begin position="1"/>
        <end position="45"/>
    </location>
</feature>
<dbReference type="InterPro" id="IPR036388">
    <property type="entry name" value="WH-like_DNA-bd_sf"/>
</dbReference>
<name>A0ABU4P135_AZOBR</name>
<dbReference type="PANTHER" id="PTHR30136:SF35">
    <property type="entry name" value="HTH-TYPE TRANSCRIPTIONAL REGULATOR RV1719"/>
    <property type="match status" value="1"/>
</dbReference>
<dbReference type="Gene3D" id="3.30.450.40">
    <property type="match status" value="1"/>
</dbReference>
<dbReference type="GeneID" id="56447605"/>
<feature type="compositionally biased region" description="Gly residues" evidence="4">
    <location>
        <begin position="12"/>
        <end position="22"/>
    </location>
</feature>
<dbReference type="Pfam" id="PF09339">
    <property type="entry name" value="HTH_IclR"/>
    <property type="match status" value="1"/>
</dbReference>
<dbReference type="InterPro" id="IPR036390">
    <property type="entry name" value="WH_DNA-bd_sf"/>
</dbReference>
<comment type="caution">
    <text evidence="7">The sequence shown here is derived from an EMBL/GenBank/DDBJ whole genome shotgun (WGS) entry which is preliminary data.</text>
</comment>
<dbReference type="SUPFAM" id="SSF55781">
    <property type="entry name" value="GAF domain-like"/>
    <property type="match status" value="1"/>
</dbReference>
<evidence type="ECO:0000256" key="3">
    <source>
        <dbReference type="ARBA" id="ARBA00023163"/>
    </source>
</evidence>
<feature type="domain" description="HTH iclR-type" evidence="5">
    <location>
        <begin position="47"/>
        <end position="109"/>
    </location>
</feature>
<evidence type="ECO:0000256" key="2">
    <source>
        <dbReference type="ARBA" id="ARBA00023125"/>
    </source>
</evidence>
<evidence type="ECO:0000313" key="8">
    <source>
        <dbReference type="Proteomes" id="UP001277471"/>
    </source>
</evidence>
<evidence type="ECO:0000313" key="7">
    <source>
        <dbReference type="EMBL" id="MDX5949990.1"/>
    </source>
</evidence>
<evidence type="ECO:0000259" key="5">
    <source>
        <dbReference type="PROSITE" id="PS51077"/>
    </source>
</evidence>
<reference evidence="7 8" key="1">
    <citation type="submission" date="2023-11" db="EMBL/GenBank/DDBJ databases">
        <title>MicrobeMod: A computational toolkit for identifying prokaryotic methylation and restriction-modification with nanopore sequencing.</title>
        <authorList>
            <person name="Crits-Christoph A."/>
            <person name="Kang S.C."/>
            <person name="Lee H."/>
            <person name="Ostrov N."/>
        </authorList>
    </citation>
    <scope>NUCLEOTIDE SEQUENCE [LARGE SCALE GENOMIC DNA]</scope>
    <source>
        <strain evidence="7 8">ATCC 29145</strain>
    </source>
</reference>
<keyword evidence="8" id="KW-1185">Reference proteome</keyword>
<keyword evidence="1" id="KW-0805">Transcription regulation</keyword>
<feature type="compositionally biased region" description="Polar residues" evidence="4">
    <location>
        <begin position="1"/>
        <end position="10"/>
    </location>
</feature>
<keyword evidence="3" id="KW-0804">Transcription</keyword>
<dbReference type="Gene3D" id="1.10.10.10">
    <property type="entry name" value="Winged helix-like DNA-binding domain superfamily/Winged helix DNA-binding domain"/>
    <property type="match status" value="1"/>
</dbReference>
<dbReference type="Proteomes" id="UP001277471">
    <property type="component" value="Unassembled WGS sequence"/>
</dbReference>
<feature type="domain" description="IclR-ED" evidence="6">
    <location>
        <begin position="110"/>
        <end position="296"/>
    </location>
</feature>
<dbReference type="PROSITE" id="PS51078">
    <property type="entry name" value="ICLR_ED"/>
    <property type="match status" value="1"/>
</dbReference>
<dbReference type="SMART" id="SM00346">
    <property type="entry name" value="HTH_ICLR"/>
    <property type="match status" value="1"/>
</dbReference>